<reference evidence="2 3" key="1">
    <citation type="journal article" date="2023" name="Plants (Basel)">
        <title>Bridging the Gap: Combining Genomics and Transcriptomics Approaches to Understand Stylosanthes scabra, an Orphan Legume from the Brazilian Caatinga.</title>
        <authorList>
            <person name="Ferreira-Neto J.R.C."/>
            <person name="da Silva M.D."/>
            <person name="Binneck E."/>
            <person name="de Melo N.F."/>
            <person name="da Silva R.H."/>
            <person name="de Melo A.L.T.M."/>
            <person name="Pandolfi V."/>
            <person name="Bustamante F.O."/>
            <person name="Brasileiro-Vidal A.C."/>
            <person name="Benko-Iseppon A.M."/>
        </authorList>
    </citation>
    <scope>NUCLEOTIDE SEQUENCE [LARGE SCALE GENOMIC DNA]</scope>
    <source>
        <tissue evidence="2">Leaves</tissue>
    </source>
</reference>
<evidence type="ECO:0000313" key="3">
    <source>
        <dbReference type="Proteomes" id="UP001341840"/>
    </source>
</evidence>
<sequence>MPSATASPSHVAVPPSPAPPPRPLMILPHNLLISSLFSVSPSSSSICHSASTSTLFVEKHCSSSIDTSSSSVAHQEAVFPSSSPRQATTLLLLLHHSTYLCALPVRLQKSSRASAS</sequence>
<evidence type="ECO:0000256" key="1">
    <source>
        <dbReference type="SAM" id="MobiDB-lite"/>
    </source>
</evidence>
<protein>
    <submittedName>
        <fullName evidence="2">Uncharacterized protein</fullName>
    </submittedName>
</protein>
<accession>A0ABU6VLI8</accession>
<keyword evidence="3" id="KW-1185">Reference proteome</keyword>
<gene>
    <name evidence="2" type="ORF">PIB30_064632</name>
</gene>
<comment type="caution">
    <text evidence="2">The sequence shown here is derived from an EMBL/GenBank/DDBJ whole genome shotgun (WGS) entry which is preliminary data.</text>
</comment>
<proteinExistence type="predicted"/>
<feature type="region of interest" description="Disordered" evidence="1">
    <location>
        <begin position="1"/>
        <end position="20"/>
    </location>
</feature>
<evidence type="ECO:0000313" key="2">
    <source>
        <dbReference type="EMBL" id="MED6173969.1"/>
    </source>
</evidence>
<dbReference type="EMBL" id="JASCZI010151667">
    <property type="protein sequence ID" value="MED6173969.1"/>
    <property type="molecule type" value="Genomic_DNA"/>
</dbReference>
<organism evidence="2 3">
    <name type="scientific">Stylosanthes scabra</name>
    <dbReference type="NCBI Taxonomy" id="79078"/>
    <lineage>
        <taxon>Eukaryota</taxon>
        <taxon>Viridiplantae</taxon>
        <taxon>Streptophyta</taxon>
        <taxon>Embryophyta</taxon>
        <taxon>Tracheophyta</taxon>
        <taxon>Spermatophyta</taxon>
        <taxon>Magnoliopsida</taxon>
        <taxon>eudicotyledons</taxon>
        <taxon>Gunneridae</taxon>
        <taxon>Pentapetalae</taxon>
        <taxon>rosids</taxon>
        <taxon>fabids</taxon>
        <taxon>Fabales</taxon>
        <taxon>Fabaceae</taxon>
        <taxon>Papilionoideae</taxon>
        <taxon>50 kb inversion clade</taxon>
        <taxon>dalbergioids sensu lato</taxon>
        <taxon>Dalbergieae</taxon>
        <taxon>Pterocarpus clade</taxon>
        <taxon>Stylosanthes</taxon>
    </lineage>
</organism>
<name>A0ABU6VLI8_9FABA</name>
<feature type="compositionally biased region" description="Low complexity" evidence="1">
    <location>
        <begin position="1"/>
        <end position="13"/>
    </location>
</feature>
<dbReference type="Proteomes" id="UP001341840">
    <property type="component" value="Unassembled WGS sequence"/>
</dbReference>